<keyword evidence="1" id="KW-0511">Multifunctional enzyme</keyword>
<dbReference type="InterPro" id="IPR043502">
    <property type="entry name" value="DNA/RNA_pol_sf"/>
</dbReference>
<dbReference type="PANTHER" id="PTHR37984">
    <property type="entry name" value="PROTEIN CBG26694"/>
    <property type="match status" value="1"/>
</dbReference>
<gene>
    <name evidence="3" type="ORF">ANN_17721</name>
</gene>
<proteinExistence type="predicted"/>
<dbReference type="EMBL" id="JAJSOF020000021">
    <property type="protein sequence ID" value="KAJ4437576.1"/>
    <property type="molecule type" value="Genomic_DNA"/>
</dbReference>
<dbReference type="PANTHER" id="PTHR37984:SF5">
    <property type="entry name" value="PROTEIN NYNRIN-LIKE"/>
    <property type="match status" value="1"/>
</dbReference>
<protein>
    <recommendedName>
        <fullName evidence="2">Reverse transcriptase domain-containing protein</fullName>
    </recommendedName>
</protein>
<dbReference type="InterPro" id="IPR043128">
    <property type="entry name" value="Rev_trsase/Diguanyl_cyclase"/>
</dbReference>
<dbReference type="Gene3D" id="3.10.20.370">
    <property type="match status" value="1"/>
</dbReference>
<sequence>MSIESVPLPDIHAAFHWFSGAKCFTTFDLNSAYHQIPLKDSRRYTAFATDWNLYEFCRVPFGIATGAQVLMCLLDSIFSDVKFKYLYHYLDDLVVYSESFEEHLSHVKEVLDRLRGAGLTVKTAKFIPKFSELAAPLNRLRKKGVKFCWDQEQEVAFLALKQAIASPSVLAMADFLKNFVLLTDACGSAVAAVLLQDFEGHLRAVAYASRTLTDQERKFSVYELEASGCYSGWRNSGCIWSIGNAVPLVHGAPPIALPVLSKVALLFQGVKEAQCRDPELGSIRESIQQGLDMAPYTLREDILCYLTKCDQKLKVVLPNELVPAVLKFYHDSPPGGYLGIYKTLVKIREQFT</sequence>
<dbReference type="CDD" id="cd01647">
    <property type="entry name" value="RT_LTR"/>
    <property type="match status" value="1"/>
</dbReference>
<dbReference type="InterPro" id="IPR000477">
    <property type="entry name" value="RT_dom"/>
</dbReference>
<evidence type="ECO:0000313" key="4">
    <source>
        <dbReference type="Proteomes" id="UP001148838"/>
    </source>
</evidence>
<evidence type="ECO:0000256" key="1">
    <source>
        <dbReference type="ARBA" id="ARBA00023268"/>
    </source>
</evidence>
<name>A0ABQ8STQ4_PERAM</name>
<organism evidence="3 4">
    <name type="scientific">Periplaneta americana</name>
    <name type="common">American cockroach</name>
    <name type="synonym">Blatta americana</name>
    <dbReference type="NCBI Taxonomy" id="6978"/>
    <lineage>
        <taxon>Eukaryota</taxon>
        <taxon>Metazoa</taxon>
        <taxon>Ecdysozoa</taxon>
        <taxon>Arthropoda</taxon>
        <taxon>Hexapoda</taxon>
        <taxon>Insecta</taxon>
        <taxon>Pterygota</taxon>
        <taxon>Neoptera</taxon>
        <taxon>Polyneoptera</taxon>
        <taxon>Dictyoptera</taxon>
        <taxon>Blattodea</taxon>
        <taxon>Blattoidea</taxon>
        <taxon>Blattidae</taxon>
        <taxon>Blattinae</taxon>
        <taxon>Periplaneta</taxon>
    </lineage>
</organism>
<dbReference type="Gene3D" id="1.10.340.70">
    <property type="match status" value="1"/>
</dbReference>
<dbReference type="Gene3D" id="3.30.70.270">
    <property type="match status" value="1"/>
</dbReference>
<dbReference type="Proteomes" id="UP001148838">
    <property type="component" value="Unassembled WGS sequence"/>
</dbReference>
<dbReference type="Pfam" id="PF17919">
    <property type="entry name" value="RT_RNaseH_2"/>
    <property type="match status" value="1"/>
</dbReference>
<accession>A0ABQ8STQ4</accession>
<dbReference type="Gene3D" id="3.10.10.10">
    <property type="entry name" value="HIV Type 1 Reverse Transcriptase, subunit A, domain 1"/>
    <property type="match status" value="1"/>
</dbReference>
<dbReference type="SUPFAM" id="SSF56672">
    <property type="entry name" value="DNA/RNA polymerases"/>
    <property type="match status" value="1"/>
</dbReference>
<comment type="caution">
    <text evidence="3">The sequence shown here is derived from an EMBL/GenBank/DDBJ whole genome shotgun (WGS) entry which is preliminary data.</text>
</comment>
<reference evidence="3 4" key="1">
    <citation type="journal article" date="2022" name="Allergy">
        <title>Genome assembly and annotation of Periplaneta americana reveal a comprehensive cockroach allergen profile.</title>
        <authorList>
            <person name="Wang L."/>
            <person name="Xiong Q."/>
            <person name="Saelim N."/>
            <person name="Wang L."/>
            <person name="Nong W."/>
            <person name="Wan A.T."/>
            <person name="Shi M."/>
            <person name="Liu X."/>
            <person name="Cao Q."/>
            <person name="Hui J.H.L."/>
            <person name="Sookrung N."/>
            <person name="Leung T.F."/>
            <person name="Tungtrongchitr A."/>
            <person name="Tsui S.K.W."/>
        </authorList>
    </citation>
    <scope>NUCLEOTIDE SEQUENCE [LARGE SCALE GENOMIC DNA]</scope>
    <source>
        <strain evidence="3">PWHHKU_190912</strain>
    </source>
</reference>
<feature type="domain" description="Reverse transcriptase" evidence="2">
    <location>
        <begin position="1"/>
        <end position="162"/>
    </location>
</feature>
<evidence type="ECO:0000313" key="3">
    <source>
        <dbReference type="EMBL" id="KAJ4437576.1"/>
    </source>
</evidence>
<keyword evidence="4" id="KW-1185">Reference proteome</keyword>
<dbReference type="PROSITE" id="PS50878">
    <property type="entry name" value="RT_POL"/>
    <property type="match status" value="1"/>
</dbReference>
<evidence type="ECO:0000259" key="2">
    <source>
        <dbReference type="PROSITE" id="PS50878"/>
    </source>
</evidence>
<dbReference type="InterPro" id="IPR050951">
    <property type="entry name" value="Retrovirus_Pol_polyprotein"/>
</dbReference>
<dbReference type="Pfam" id="PF00078">
    <property type="entry name" value="RVT_1"/>
    <property type="match status" value="1"/>
</dbReference>
<dbReference type="InterPro" id="IPR041577">
    <property type="entry name" value="RT_RNaseH_2"/>
</dbReference>